<reference evidence="3" key="1">
    <citation type="submission" date="2021-03" db="EMBL/GenBank/DDBJ databases">
        <title>Streptomyces poriferae sp. nov., a novel marine sponge-derived Actinobacteria species with anti-MRSA activity.</title>
        <authorList>
            <person name="Sandoval-Powers M."/>
            <person name="Kralova S."/>
            <person name="Nguyen G.-S."/>
            <person name="Fawwal D."/>
            <person name="Degnes K."/>
            <person name="Klinkenberg G."/>
            <person name="Sletta H."/>
            <person name="Wentzel A."/>
            <person name="Liles M.R."/>
        </authorList>
    </citation>
    <scope>NUCLEOTIDE SEQUENCE</scope>
    <source>
        <strain evidence="3">DSM 41794</strain>
    </source>
</reference>
<protein>
    <submittedName>
        <fullName evidence="3">WYL domain-containing protein</fullName>
    </submittedName>
</protein>
<evidence type="ECO:0000256" key="1">
    <source>
        <dbReference type="SAM" id="MobiDB-lite"/>
    </source>
</evidence>
<feature type="non-terminal residue" evidence="3">
    <location>
        <position position="73"/>
    </location>
</feature>
<evidence type="ECO:0000259" key="2">
    <source>
        <dbReference type="Pfam" id="PF25583"/>
    </source>
</evidence>
<gene>
    <name evidence="3" type="ORF">J0695_40630</name>
</gene>
<dbReference type="InterPro" id="IPR057727">
    <property type="entry name" value="WCX_dom"/>
</dbReference>
<evidence type="ECO:0000313" key="4">
    <source>
        <dbReference type="Proteomes" id="UP000664167"/>
    </source>
</evidence>
<dbReference type="Proteomes" id="UP000664167">
    <property type="component" value="Unassembled WGS sequence"/>
</dbReference>
<sequence>TEQILQGLFGGRLRTGRTLSDGWTEIEVDGPSPEVVAAQLAGLGARVEVLEPPAARRRQRARTQGVRAAPGPP</sequence>
<name>A0A939FG74_9ACTN</name>
<evidence type="ECO:0000313" key="3">
    <source>
        <dbReference type="EMBL" id="MBO0517987.1"/>
    </source>
</evidence>
<organism evidence="3 4">
    <name type="scientific">Streptomyces beijiangensis</name>
    <dbReference type="NCBI Taxonomy" id="163361"/>
    <lineage>
        <taxon>Bacteria</taxon>
        <taxon>Bacillati</taxon>
        <taxon>Actinomycetota</taxon>
        <taxon>Actinomycetes</taxon>
        <taxon>Kitasatosporales</taxon>
        <taxon>Streptomycetaceae</taxon>
        <taxon>Streptomyces</taxon>
    </lineage>
</organism>
<keyword evidence="4" id="KW-1185">Reference proteome</keyword>
<feature type="compositionally biased region" description="Low complexity" evidence="1">
    <location>
        <begin position="62"/>
        <end position="73"/>
    </location>
</feature>
<comment type="caution">
    <text evidence="3">The sequence shown here is derived from an EMBL/GenBank/DDBJ whole genome shotgun (WGS) entry which is preliminary data.</text>
</comment>
<feature type="domain" description="WCX" evidence="2">
    <location>
        <begin position="15"/>
        <end position="64"/>
    </location>
</feature>
<dbReference type="EMBL" id="JAFLRJ010001080">
    <property type="protein sequence ID" value="MBO0517987.1"/>
    <property type="molecule type" value="Genomic_DNA"/>
</dbReference>
<feature type="non-terminal residue" evidence="3">
    <location>
        <position position="1"/>
    </location>
</feature>
<dbReference type="Pfam" id="PF25583">
    <property type="entry name" value="WCX"/>
    <property type="match status" value="1"/>
</dbReference>
<proteinExistence type="predicted"/>
<accession>A0A939FG74</accession>
<feature type="region of interest" description="Disordered" evidence="1">
    <location>
        <begin position="52"/>
        <end position="73"/>
    </location>
</feature>
<dbReference type="AlphaFoldDB" id="A0A939FG74"/>